<keyword evidence="1" id="KW-0472">Membrane</keyword>
<name>A0A1H8MYB3_9PROT</name>
<dbReference type="InterPro" id="IPR053170">
    <property type="entry name" value="Transcription_regulator"/>
</dbReference>
<proteinExistence type="predicted"/>
<dbReference type="EMBL" id="FODO01000006">
    <property type="protein sequence ID" value="SEO22391.1"/>
    <property type="molecule type" value="Genomic_DNA"/>
</dbReference>
<dbReference type="PANTHER" id="PTHR40031:SF1">
    <property type="entry name" value="MEMBRANE-BOUND METAL-DEPENDENT HYDROLASE"/>
    <property type="match status" value="1"/>
</dbReference>
<dbReference type="STRING" id="42354.SAMN05216333_10675"/>
<protein>
    <submittedName>
        <fullName evidence="2">Inner membrane protein</fullName>
    </submittedName>
</protein>
<dbReference type="Proteomes" id="UP000198814">
    <property type="component" value="Unassembled WGS sequence"/>
</dbReference>
<dbReference type="InterPro" id="IPR007404">
    <property type="entry name" value="YdjM-like"/>
</dbReference>
<keyword evidence="1" id="KW-0812">Transmembrane</keyword>
<dbReference type="PANTHER" id="PTHR40031">
    <property type="entry name" value="HYPOTHETICAL MEMBRANE SPANNING PROTEIN"/>
    <property type="match status" value="1"/>
</dbReference>
<keyword evidence="3" id="KW-1185">Reference proteome</keyword>
<keyword evidence="1" id="KW-1133">Transmembrane helix</keyword>
<accession>A0A1H8MYB3</accession>
<dbReference type="OrthoDB" id="9781927at2"/>
<feature type="transmembrane region" description="Helical" evidence="1">
    <location>
        <begin position="69"/>
        <end position="86"/>
    </location>
</feature>
<feature type="transmembrane region" description="Helical" evidence="1">
    <location>
        <begin position="163"/>
        <end position="182"/>
    </location>
</feature>
<evidence type="ECO:0000256" key="1">
    <source>
        <dbReference type="SAM" id="Phobius"/>
    </source>
</evidence>
<dbReference type="Pfam" id="PF04307">
    <property type="entry name" value="YdjM"/>
    <property type="match status" value="1"/>
</dbReference>
<dbReference type="AlphaFoldDB" id="A0A1H8MYB3"/>
<sequence>MDPITHALSGALLARAAAPSIAQPLRESAVFPLRLYVITGCAAAAFPDIDFALRLIGTLTYLNWHQGPTHSLILLPLWAWLLAWLASRLVRKRYAWQLFYRPACLGLAIHIAGDLITSYGLMLFAPFSTEHFSLPLVFVIDPWFSLIIIAGLIVSWHYSQQRIPAIAALIVLCSYTILLAVLRQQAITAANQYIHTHTMPQVHISVLPQPLSPFHWKIIIRHDDDYHLTHVNLLPLDHQQQQTTWLLTKMAAAYRPVVENNWQIQQQFGGDPAEMMLAREAWLHPVFAPFRAFAQFPVLERIDISEQGQCAWFYDLRFKFPELPPSFRYGVCRQNGHTDWEMSRQRGLFYID</sequence>
<feature type="transmembrane region" description="Helical" evidence="1">
    <location>
        <begin position="134"/>
        <end position="156"/>
    </location>
</feature>
<feature type="transmembrane region" description="Helical" evidence="1">
    <location>
        <begin position="98"/>
        <end position="122"/>
    </location>
</feature>
<gene>
    <name evidence="2" type="ORF">SAMN05216333_10675</name>
</gene>
<dbReference type="RefSeq" id="WP_090317388.1">
    <property type="nucleotide sequence ID" value="NZ_FNOE01000006.1"/>
</dbReference>
<evidence type="ECO:0000313" key="2">
    <source>
        <dbReference type="EMBL" id="SEO22391.1"/>
    </source>
</evidence>
<reference evidence="3" key="1">
    <citation type="submission" date="2016-10" db="EMBL/GenBank/DDBJ databases">
        <authorList>
            <person name="Varghese N."/>
            <person name="Submissions S."/>
        </authorList>
    </citation>
    <scope>NUCLEOTIDE SEQUENCE [LARGE SCALE GENOMIC DNA]</scope>
    <source>
        <strain evidence="3">Nm76</strain>
    </source>
</reference>
<evidence type="ECO:0000313" key="3">
    <source>
        <dbReference type="Proteomes" id="UP000198814"/>
    </source>
</evidence>
<organism evidence="2 3">
    <name type="scientific">Nitrosomonas oligotropha</name>
    <dbReference type="NCBI Taxonomy" id="42354"/>
    <lineage>
        <taxon>Bacteria</taxon>
        <taxon>Pseudomonadati</taxon>
        <taxon>Pseudomonadota</taxon>
        <taxon>Betaproteobacteria</taxon>
        <taxon>Nitrosomonadales</taxon>
        <taxon>Nitrosomonadaceae</taxon>
        <taxon>Nitrosomonas</taxon>
    </lineage>
</organism>